<dbReference type="Pfam" id="PF01740">
    <property type="entry name" value="STAS"/>
    <property type="match status" value="1"/>
</dbReference>
<evidence type="ECO:0000313" key="8">
    <source>
        <dbReference type="EMBL" id="RHJ88650.1"/>
    </source>
</evidence>
<dbReference type="PANTHER" id="PTHR33495">
    <property type="entry name" value="ANTI-SIGMA FACTOR ANTAGONIST TM_1081-RELATED-RELATED"/>
    <property type="match status" value="1"/>
</dbReference>
<dbReference type="SUPFAM" id="SSF52091">
    <property type="entry name" value="SpoIIaa-like"/>
    <property type="match status" value="1"/>
</dbReference>
<dbReference type="GO" id="GO:0043856">
    <property type="term" value="F:anti-sigma factor antagonist activity"/>
    <property type="evidence" value="ECO:0007669"/>
    <property type="project" value="InterPro"/>
</dbReference>
<dbReference type="RefSeq" id="WP_067543127.1">
    <property type="nucleotide sequence ID" value="NZ_AP025567.1"/>
</dbReference>
<dbReference type="NCBIfam" id="TIGR02886">
    <property type="entry name" value="spore_II_AA"/>
    <property type="match status" value="1"/>
</dbReference>
<protein>
    <recommendedName>
        <fullName evidence="3 6">Anti-sigma F factor antagonist</fullName>
    </recommendedName>
    <alternativeName>
        <fullName evidence="6">Stage II sporulation protein</fullName>
    </alternativeName>
</protein>
<dbReference type="NCBIfam" id="TIGR00377">
    <property type="entry name" value="ant_ant_sig"/>
    <property type="match status" value="1"/>
</dbReference>
<dbReference type="Gene3D" id="3.30.750.24">
    <property type="entry name" value="STAS domain"/>
    <property type="match status" value="1"/>
</dbReference>
<evidence type="ECO:0000256" key="3">
    <source>
        <dbReference type="ARBA" id="ARBA00020784"/>
    </source>
</evidence>
<comment type="caution">
    <text evidence="8">The sequence shown here is derived from an EMBL/GenBank/DDBJ whole genome shotgun (WGS) entry which is preliminary data.</text>
</comment>
<comment type="function">
    <text evidence="1">In the phosphorylated form it could act as an anti-anti-sigma factor that counteracts SpoIIAB and thus releases sigma f from inhibition.</text>
</comment>
<reference evidence="8 9" key="1">
    <citation type="submission" date="2018-08" db="EMBL/GenBank/DDBJ databases">
        <title>A genome reference for cultivated species of the human gut microbiota.</title>
        <authorList>
            <person name="Zou Y."/>
            <person name="Xue W."/>
            <person name="Luo G."/>
        </authorList>
    </citation>
    <scope>NUCLEOTIDE SEQUENCE [LARGE SCALE GENOMIC DNA]</scope>
    <source>
        <strain evidence="8 9">AM07-24</strain>
    </source>
</reference>
<dbReference type="AlphaFoldDB" id="A0A415E4U9"/>
<dbReference type="EMBL" id="QRMS01000002">
    <property type="protein sequence ID" value="RHJ88650.1"/>
    <property type="molecule type" value="Genomic_DNA"/>
</dbReference>
<dbReference type="InterPro" id="IPR036513">
    <property type="entry name" value="STAS_dom_sf"/>
</dbReference>
<evidence type="ECO:0000256" key="1">
    <source>
        <dbReference type="ARBA" id="ARBA00001976"/>
    </source>
</evidence>
<organism evidence="8 9">
    <name type="scientific">Emergencia timonensis</name>
    <dbReference type="NCBI Taxonomy" id="1776384"/>
    <lineage>
        <taxon>Bacteria</taxon>
        <taxon>Bacillati</taxon>
        <taxon>Bacillota</taxon>
        <taxon>Clostridia</taxon>
        <taxon>Peptostreptococcales</taxon>
        <taxon>Anaerovoracaceae</taxon>
        <taxon>Emergencia</taxon>
    </lineage>
</organism>
<dbReference type="STRING" id="1776384.GCA_900086585_04310"/>
<keyword evidence="5" id="KW-0749">Sporulation</keyword>
<sequence length="105" mass="11867">MDTIFYIKGDTLVVCLSGEIDHHVAEKIRNDIDDEIKLYETKNLIMDFSKVTFMDSSGVGVVLGRYKKVGELGGTVTIRNADRLVKQILDMSGIFSLMKYEETEN</sequence>
<evidence type="ECO:0000259" key="7">
    <source>
        <dbReference type="PROSITE" id="PS50801"/>
    </source>
</evidence>
<feature type="domain" description="STAS" evidence="7">
    <location>
        <begin position="1"/>
        <end position="105"/>
    </location>
</feature>
<dbReference type="PANTHER" id="PTHR33495:SF2">
    <property type="entry name" value="ANTI-SIGMA FACTOR ANTAGONIST TM_1081-RELATED"/>
    <property type="match status" value="1"/>
</dbReference>
<dbReference type="GO" id="GO:0045152">
    <property type="term" value="F:antisigma factor binding"/>
    <property type="evidence" value="ECO:0007669"/>
    <property type="project" value="InterPro"/>
</dbReference>
<comment type="similarity">
    <text evidence="2 6">Belongs to the anti-sigma-factor antagonist family.</text>
</comment>
<dbReference type="InterPro" id="IPR003658">
    <property type="entry name" value="Anti-sigma_ant"/>
</dbReference>
<gene>
    <name evidence="8" type="primary">spoIIAA</name>
    <name evidence="8" type="ORF">DW099_09745</name>
</gene>
<dbReference type="Proteomes" id="UP000284841">
    <property type="component" value="Unassembled WGS sequence"/>
</dbReference>
<dbReference type="PROSITE" id="PS50801">
    <property type="entry name" value="STAS"/>
    <property type="match status" value="1"/>
</dbReference>
<proteinExistence type="inferred from homology"/>
<dbReference type="InterPro" id="IPR002645">
    <property type="entry name" value="STAS_dom"/>
</dbReference>
<evidence type="ECO:0000256" key="5">
    <source>
        <dbReference type="ARBA" id="ARBA00022969"/>
    </source>
</evidence>
<dbReference type="OrthoDB" id="9796601at2"/>
<evidence type="ECO:0000256" key="4">
    <source>
        <dbReference type="ARBA" id="ARBA00022553"/>
    </source>
</evidence>
<evidence type="ECO:0000313" key="9">
    <source>
        <dbReference type="Proteomes" id="UP000284841"/>
    </source>
</evidence>
<dbReference type="GO" id="GO:0030435">
    <property type="term" value="P:sporulation resulting in formation of a cellular spore"/>
    <property type="evidence" value="ECO:0007669"/>
    <property type="project" value="UniProtKB-KW"/>
</dbReference>
<dbReference type="CDD" id="cd07043">
    <property type="entry name" value="STAS_anti-anti-sigma_factors"/>
    <property type="match status" value="1"/>
</dbReference>
<keyword evidence="4" id="KW-0597">Phosphoprotein</keyword>
<accession>A0A415E4U9</accession>
<evidence type="ECO:0000256" key="2">
    <source>
        <dbReference type="ARBA" id="ARBA00009013"/>
    </source>
</evidence>
<dbReference type="GeneID" id="83006578"/>
<keyword evidence="9" id="KW-1185">Reference proteome</keyword>
<evidence type="ECO:0000256" key="6">
    <source>
        <dbReference type="RuleBase" id="RU003749"/>
    </source>
</evidence>
<dbReference type="InterPro" id="IPR014237">
    <property type="entry name" value="Anti-sigma_F_ant"/>
</dbReference>
<name>A0A415E4U9_9FIRM</name>